<dbReference type="STRING" id="261392.SAMN02745149_02118"/>
<dbReference type="Pfam" id="PF25844">
    <property type="entry name" value="DUF7955"/>
    <property type="match status" value="1"/>
</dbReference>
<gene>
    <name evidence="4" type="ORF">SAMN02745149_02118</name>
</gene>
<dbReference type="GeneID" id="78317388"/>
<dbReference type="AlphaFoldDB" id="A0A1T4MW77"/>
<reference evidence="4 5" key="1">
    <citation type="submission" date="2017-02" db="EMBL/GenBank/DDBJ databases">
        <authorList>
            <person name="Peterson S.W."/>
        </authorList>
    </citation>
    <scope>NUCLEOTIDE SEQUENCE [LARGE SCALE GENOMIC DNA]</scope>
    <source>
        <strain evidence="4 5">ATCC BAA-908</strain>
    </source>
</reference>
<dbReference type="EMBL" id="FUWG01000017">
    <property type="protein sequence ID" value="SJZ71213.1"/>
    <property type="molecule type" value="Genomic_DNA"/>
</dbReference>
<organism evidence="4 5">
    <name type="scientific">Treponema porcinum</name>
    <dbReference type="NCBI Taxonomy" id="261392"/>
    <lineage>
        <taxon>Bacteria</taxon>
        <taxon>Pseudomonadati</taxon>
        <taxon>Spirochaetota</taxon>
        <taxon>Spirochaetia</taxon>
        <taxon>Spirochaetales</taxon>
        <taxon>Treponemataceae</taxon>
        <taxon>Treponema</taxon>
    </lineage>
</organism>
<feature type="signal peptide" evidence="1">
    <location>
        <begin position="1"/>
        <end position="20"/>
    </location>
</feature>
<dbReference type="Proteomes" id="UP000190423">
    <property type="component" value="Unassembled WGS sequence"/>
</dbReference>
<evidence type="ECO:0000256" key="1">
    <source>
        <dbReference type="SAM" id="SignalP"/>
    </source>
</evidence>
<sequence length="368" mass="41245">MKKTLLFPALAVLTALRLSALPGFSPSISDVPGEFVYYQDKTFERESYIGFLMYDEKTYAARYYAPFDPKKSSPEMNVRVYVTLDPDAGHIELTGEKIISARTPDDGEIINYIHDMLYELNARRIKAGLISESTENTKGSSFLFTGTAVKEDFMQFGGTVTVIYDSTVPLFNIKAIENARGTADFFVVTTGRIQSSEDTTFEDFKGFPKNHNDKKHSFKKPKKSKITEYELSDGQRISLDECWQRSMENMWFCQNAAVISIGTINVPSGAKAASGKTASSEVLRTLLKSTGNSYCNWESVEIENNASGCTVRSTVYQPSAENITVNIKKLTAGTDEVFYFLTAAVFKSAYDKNRSYFESVIKSYRVEQ</sequence>
<proteinExistence type="predicted"/>
<dbReference type="OrthoDB" id="355786at2"/>
<feature type="chain" id="PRO_5013069325" evidence="1">
    <location>
        <begin position="21"/>
        <end position="368"/>
    </location>
</feature>
<accession>A0A1T4MW77</accession>
<dbReference type="Pfam" id="PF25843">
    <property type="entry name" value="DUF7954"/>
    <property type="match status" value="1"/>
</dbReference>
<dbReference type="RefSeq" id="WP_078934000.1">
    <property type="nucleotide sequence ID" value="NZ_FUWG01000017.1"/>
</dbReference>
<evidence type="ECO:0000259" key="3">
    <source>
        <dbReference type="Pfam" id="PF25844"/>
    </source>
</evidence>
<name>A0A1T4MW77_TREPO</name>
<dbReference type="InterPro" id="IPR058261">
    <property type="entry name" value="DUF7955"/>
</dbReference>
<protein>
    <submittedName>
        <fullName evidence="4">Uncharacterized protein</fullName>
    </submittedName>
</protein>
<evidence type="ECO:0000313" key="4">
    <source>
        <dbReference type="EMBL" id="SJZ71213.1"/>
    </source>
</evidence>
<keyword evidence="1" id="KW-0732">Signal</keyword>
<keyword evidence="5" id="KW-1185">Reference proteome</keyword>
<evidence type="ECO:0000313" key="5">
    <source>
        <dbReference type="Proteomes" id="UP000190423"/>
    </source>
</evidence>
<feature type="domain" description="DUF7955" evidence="3">
    <location>
        <begin position="229"/>
        <end position="365"/>
    </location>
</feature>
<evidence type="ECO:0000259" key="2">
    <source>
        <dbReference type="Pfam" id="PF25843"/>
    </source>
</evidence>
<dbReference type="InterPro" id="IPR058260">
    <property type="entry name" value="DUF7954"/>
</dbReference>
<feature type="domain" description="DUF7954" evidence="2">
    <location>
        <begin position="33"/>
        <end position="201"/>
    </location>
</feature>